<protein>
    <submittedName>
        <fullName evidence="1">Unnamed protein product</fullName>
    </submittedName>
</protein>
<evidence type="ECO:0000313" key="2">
    <source>
        <dbReference type="Proteomes" id="UP001165064"/>
    </source>
</evidence>
<sequence>MNTSDHDQDTSDIMDVKSKCINDSKDKNSSRNDSSKNNEGYGENHEVDFSTDFLPSFEMHNFMFNRTIYDTEYIRGGDMQEALPPKYEDQNSIKISDSKASLDIEAEPQPHRPVPSRLISAAQYVDPTTNPDLLVLNNLNALPTLKLPIKLTIVLTRQLPLPGVHTDTESPFKVYKPGDVVTGYVLIENTTSENMPFEMFLVSLEGTITTRDSSINAIYNDNDMRQNRRKLKRSNFLKMYDLCACYHHGIIDAGPTADHMGEPCPQTGAVYGFNENKIMNAGEKYKKFFMFKLPDSLLDISCEHQSPNHLNMPPSFGVDIESFEGQAEKIEVDKKVGYGCINENGAPIKTNDLAMRGQSISYSINVRMIGRHLDWYKQYYNHGGYDLHDFDFVKIREFQHFFRVSTAGHDSSSSDDSHSDSDWFFKSNVNSETQVKQIERLCQETTEVLKLKRDLISAGVTDVAEQDNIINSRPDSKKTSQLLSIQELRHTPKYNSTKFKGENFVENVTSATLVKGLFNRIEGELSIIVSTDKKNSISSFMPESLERLSKVSKTTKDEPDKFGSKTGIFKSERPLLTKNFSSKSQFTTTSSSKSRSKQTSKKSESIFDSRFTSTSAPSSTHNAIPKKLNESIDAKLSSRSATHDIEINLTFNPHRTKPKTPPPTTLIIKPKLQIINIQSDNPIPITIDGEFLLESSALQSTRNKIDSLKAHLLEDYLQKWKDITKGTNLKVPKTLYMDTLALSKMHVDLPSGIEGVDLFEKYDMII</sequence>
<evidence type="ECO:0000313" key="1">
    <source>
        <dbReference type="EMBL" id="GME79489.1"/>
    </source>
</evidence>
<gene>
    <name evidence="1" type="ORF">Amon02_000397600</name>
</gene>
<reference evidence="1" key="1">
    <citation type="submission" date="2023-04" db="EMBL/GenBank/DDBJ databases">
        <title>Ambrosiozyma monospora NBRC 10751.</title>
        <authorList>
            <person name="Ichikawa N."/>
            <person name="Sato H."/>
            <person name="Tonouchi N."/>
        </authorList>
    </citation>
    <scope>NUCLEOTIDE SEQUENCE</scope>
    <source>
        <strain evidence="1">NBRC 10751</strain>
    </source>
</reference>
<comment type="caution">
    <text evidence="1">The sequence shown here is derived from an EMBL/GenBank/DDBJ whole genome shotgun (WGS) entry which is preliminary data.</text>
</comment>
<proteinExistence type="predicted"/>
<name>A0ACB5T3M7_AMBMO</name>
<keyword evidence="2" id="KW-1185">Reference proteome</keyword>
<accession>A0ACB5T3M7</accession>
<dbReference type="EMBL" id="BSXS01002616">
    <property type="protein sequence ID" value="GME79489.1"/>
    <property type="molecule type" value="Genomic_DNA"/>
</dbReference>
<dbReference type="Proteomes" id="UP001165064">
    <property type="component" value="Unassembled WGS sequence"/>
</dbReference>
<organism evidence="1 2">
    <name type="scientific">Ambrosiozyma monospora</name>
    <name type="common">Yeast</name>
    <name type="synonym">Endomycopsis monosporus</name>
    <dbReference type="NCBI Taxonomy" id="43982"/>
    <lineage>
        <taxon>Eukaryota</taxon>
        <taxon>Fungi</taxon>
        <taxon>Dikarya</taxon>
        <taxon>Ascomycota</taxon>
        <taxon>Saccharomycotina</taxon>
        <taxon>Pichiomycetes</taxon>
        <taxon>Pichiales</taxon>
        <taxon>Pichiaceae</taxon>
        <taxon>Ambrosiozyma</taxon>
    </lineage>
</organism>